<evidence type="ECO:0000313" key="4">
    <source>
        <dbReference type="Ensembl" id="ENSELUP00000096754.1"/>
    </source>
</evidence>
<gene>
    <name evidence="4" type="primary">POF1B</name>
</gene>
<keyword evidence="1" id="KW-0175">Coiled coil</keyword>
<organism evidence="4 5">
    <name type="scientific">Esox lucius</name>
    <name type="common">Northern pike</name>
    <dbReference type="NCBI Taxonomy" id="8010"/>
    <lineage>
        <taxon>Eukaryota</taxon>
        <taxon>Metazoa</taxon>
        <taxon>Chordata</taxon>
        <taxon>Craniata</taxon>
        <taxon>Vertebrata</taxon>
        <taxon>Euteleostomi</taxon>
        <taxon>Actinopterygii</taxon>
        <taxon>Neopterygii</taxon>
        <taxon>Teleostei</taxon>
        <taxon>Protacanthopterygii</taxon>
        <taxon>Esociformes</taxon>
        <taxon>Esocidae</taxon>
        <taxon>Esox</taxon>
    </lineage>
</organism>
<dbReference type="AlphaFoldDB" id="A0AAY5L6H5"/>
<dbReference type="PANTHER" id="PTHR22546">
    <property type="entry name" value="PREMATURE OVARIAN FAILURE, 1B"/>
    <property type="match status" value="1"/>
</dbReference>
<dbReference type="Pfam" id="PF24617">
    <property type="entry name" value="POF1B_HlH"/>
    <property type="match status" value="1"/>
</dbReference>
<evidence type="ECO:0000259" key="3">
    <source>
        <dbReference type="Pfam" id="PF24617"/>
    </source>
</evidence>
<dbReference type="InterPro" id="IPR056240">
    <property type="entry name" value="POF1B_HlH"/>
</dbReference>
<dbReference type="GO" id="GO:0005923">
    <property type="term" value="C:bicellular tight junction"/>
    <property type="evidence" value="ECO:0007669"/>
    <property type="project" value="TreeGrafter"/>
</dbReference>
<evidence type="ECO:0000313" key="5">
    <source>
        <dbReference type="Proteomes" id="UP000265140"/>
    </source>
</evidence>
<dbReference type="InterPro" id="IPR026186">
    <property type="entry name" value="POF1B"/>
</dbReference>
<reference evidence="4 5" key="1">
    <citation type="submission" date="2020-02" db="EMBL/GenBank/DDBJ databases">
        <title>Esox lucius (northern pike) genome, fEsoLuc1, primary haplotype.</title>
        <authorList>
            <person name="Myers G."/>
            <person name="Karagic N."/>
            <person name="Meyer A."/>
            <person name="Pippel M."/>
            <person name="Reichard M."/>
            <person name="Winkler S."/>
            <person name="Tracey A."/>
            <person name="Sims Y."/>
            <person name="Howe K."/>
            <person name="Rhie A."/>
            <person name="Formenti G."/>
            <person name="Durbin R."/>
            <person name="Fedrigo O."/>
            <person name="Jarvis E.D."/>
        </authorList>
    </citation>
    <scope>NUCLEOTIDE SEQUENCE [LARGE SCALE GENOMIC DNA]</scope>
</reference>
<name>A0AAY5L6H5_ESOLU</name>
<evidence type="ECO:0000256" key="1">
    <source>
        <dbReference type="SAM" id="Coils"/>
    </source>
</evidence>
<evidence type="ECO:0000256" key="2">
    <source>
        <dbReference type="SAM" id="MobiDB-lite"/>
    </source>
</evidence>
<dbReference type="GO" id="GO:0005884">
    <property type="term" value="C:actin filament"/>
    <property type="evidence" value="ECO:0007669"/>
    <property type="project" value="TreeGrafter"/>
</dbReference>
<dbReference type="Ensembl" id="ENSELUT00000109905.1">
    <property type="protein sequence ID" value="ENSELUP00000096754.1"/>
    <property type="gene ID" value="ENSELUG00000006154.3"/>
</dbReference>
<reference evidence="4" key="3">
    <citation type="submission" date="2025-09" db="UniProtKB">
        <authorList>
            <consortium name="Ensembl"/>
        </authorList>
    </citation>
    <scope>IDENTIFICATION</scope>
</reference>
<keyword evidence="5" id="KW-1185">Reference proteome</keyword>
<protein>
    <recommendedName>
        <fullName evidence="3">POF1B helix-loop-helix domain-containing protein</fullName>
    </recommendedName>
</protein>
<dbReference type="PANTHER" id="PTHR22546:SF0">
    <property type="entry name" value="PROTEIN POF1B"/>
    <property type="match status" value="1"/>
</dbReference>
<dbReference type="GO" id="GO:0005912">
    <property type="term" value="C:adherens junction"/>
    <property type="evidence" value="ECO:0007669"/>
    <property type="project" value="TreeGrafter"/>
</dbReference>
<accession>A0AAY5L6H5</accession>
<dbReference type="Proteomes" id="UP000265140">
    <property type="component" value="Chromosome 7"/>
</dbReference>
<dbReference type="GO" id="GO:0007015">
    <property type="term" value="P:actin filament organization"/>
    <property type="evidence" value="ECO:0007669"/>
    <property type="project" value="TreeGrafter"/>
</dbReference>
<sequence>MSIQNTSTTYRTISVSSDPSTTILSPGQYIDGSRTIVSAAPAQYIGNGYDTVRYLMPVQQVMPQQQMQYVLVNQAPQVMQQMVSPVYTHTIPSVSAGRLDESEACMSYQQILENVNGMTPSVFSHTSSSIKSPAPSVQQEVEETEEVEEVEEVEEEMVNIVEEKEVERVIEKVSQVKIKSEVREVEPLVKMDTRFFGELLAEVYRKNCDIYTCISEHVAKIRGRKHLLDSSNDYKMERENIEALIPKGVSELTKQQIRYLLQTRMTADKSMRLLLTTFSSLREELIHMSDDLRRLESDKETLERNLSFKTDQVEQYDRLLEAVRENNRQLQKSLKESSSSQLTLENQLLRSHSTDSGRDFRIKELEGNYRALEKENEMLKQKLAGQCSSSTIQMKTEELSHQYSEQLAALRQEKDKELQSLQTQLTRITTEYTTEKSGDQSLQLRISQLLSTLEQREVVIRRQEEELRKLQQERKSDSAKNVTTTTITKKYRNQYPLLGLLTDDYQSTSPVKDTKTIVIKSRTGEMIKQRESDEPGNITRLVAASLKLGQGPPCD</sequence>
<feature type="domain" description="POF1B helix-loop-helix" evidence="3">
    <location>
        <begin position="194"/>
        <end position="278"/>
    </location>
</feature>
<feature type="region of interest" description="Disordered" evidence="2">
    <location>
        <begin position="1"/>
        <end position="20"/>
    </location>
</feature>
<dbReference type="GeneTree" id="ENSGT00390000000141"/>
<dbReference type="GO" id="GO:0003382">
    <property type="term" value="P:epithelial cell morphogenesis"/>
    <property type="evidence" value="ECO:0007669"/>
    <property type="project" value="TreeGrafter"/>
</dbReference>
<feature type="coiled-coil region" evidence="1">
    <location>
        <begin position="278"/>
        <end position="480"/>
    </location>
</feature>
<proteinExistence type="predicted"/>
<dbReference type="GO" id="GO:0051015">
    <property type="term" value="F:actin filament binding"/>
    <property type="evidence" value="ECO:0007669"/>
    <property type="project" value="TreeGrafter"/>
</dbReference>
<dbReference type="GO" id="GO:0070830">
    <property type="term" value="P:bicellular tight junction assembly"/>
    <property type="evidence" value="ECO:0007669"/>
    <property type="project" value="TreeGrafter"/>
</dbReference>
<reference evidence="4" key="2">
    <citation type="submission" date="2025-08" db="UniProtKB">
        <authorList>
            <consortium name="Ensembl"/>
        </authorList>
    </citation>
    <scope>IDENTIFICATION</scope>
</reference>